<feature type="domain" description="LRRNT" evidence="12">
    <location>
        <begin position="120"/>
        <end position="150"/>
    </location>
</feature>
<reference evidence="13" key="2">
    <citation type="submission" date="2025-08" db="UniProtKB">
        <authorList>
            <consortium name="Ensembl"/>
        </authorList>
    </citation>
    <scope>IDENTIFICATION</scope>
</reference>
<keyword evidence="6 11" id="KW-0732">Signal</keyword>
<dbReference type="PROSITE" id="PS51450">
    <property type="entry name" value="LRR"/>
    <property type="match status" value="2"/>
</dbReference>
<dbReference type="InParanoid" id="H3AH34"/>
<evidence type="ECO:0000256" key="4">
    <source>
        <dbReference type="ARBA" id="ARBA00022530"/>
    </source>
</evidence>
<dbReference type="InterPro" id="IPR032675">
    <property type="entry name" value="LRR_dom_sf"/>
</dbReference>
<dbReference type="GeneTree" id="ENSGT00940000157574"/>
<dbReference type="PANTHER" id="PTHR46269">
    <property type="entry name" value="EPIPHYCAN-RELATED"/>
    <property type="match status" value="1"/>
</dbReference>
<dbReference type="InterPro" id="IPR001611">
    <property type="entry name" value="Leu-rich_rpt"/>
</dbReference>
<dbReference type="Pfam" id="PF13855">
    <property type="entry name" value="LRR_8"/>
    <property type="match status" value="1"/>
</dbReference>
<keyword evidence="9" id="KW-0325">Glycoprotein</keyword>
<dbReference type="InterPro" id="IPR043547">
    <property type="entry name" value="Mimecan/Epiphycan/Opticin"/>
</dbReference>
<dbReference type="SUPFAM" id="SSF52058">
    <property type="entry name" value="L domain-like"/>
    <property type="match status" value="1"/>
</dbReference>
<evidence type="ECO:0000256" key="8">
    <source>
        <dbReference type="ARBA" id="ARBA00023157"/>
    </source>
</evidence>
<keyword evidence="5" id="KW-0433">Leucine-rich repeat</keyword>
<feature type="chain" id="PRO_5003579582" evidence="11">
    <location>
        <begin position="20"/>
        <end position="325"/>
    </location>
</feature>
<dbReference type="GO" id="GO:0031012">
    <property type="term" value="C:extracellular matrix"/>
    <property type="evidence" value="ECO:0007669"/>
    <property type="project" value="TreeGrafter"/>
</dbReference>
<organism evidence="13 14">
    <name type="scientific">Latimeria chalumnae</name>
    <name type="common">Coelacanth</name>
    <dbReference type="NCBI Taxonomy" id="7897"/>
    <lineage>
        <taxon>Eukaryota</taxon>
        <taxon>Metazoa</taxon>
        <taxon>Chordata</taxon>
        <taxon>Craniata</taxon>
        <taxon>Vertebrata</taxon>
        <taxon>Euteleostomi</taxon>
        <taxon>Coelacanthiformes</taxon>
        <taxon>Coelacanthidae</taxon>
        <taxon>Latimeria</taxon>
    </lineage>
</organism>
<dbReference type="Proteomes" id="UP000008672">
    <property type="component" value="Unassembled WGS sequence"/>
</dbReference>
<dbReference type="eggNOG" id="KOG0619">
    <property type="taxonomic scope" value="Eukaryota"/>
</dbReference>
<dbReference type="Pfam" id="PF00560">
    <property type="entry name" value="LRR_1"/>
    <property type="match status" value="2"/>
</dbReference>
<reference evidence="13" key="3">
    <citation type="submission" date="2025-09" db="UniProtKB">
        <authorList>
            <consortium name="Ensembl"/>
        </authorList>
    </citation>
    <scope>IDENTIFICATION</scope>
</reference>
<dbReference type="InterPro" id="IPR003591">
    <property type="entry name" value="Leu-rich_rpt_typical-subtyp"/>
</dbReference>
<dbReference type="OMA" id="EEHKYTR"/>
<dbReference type="Gene3D" id="3.80.10.10">
    <property type="entry name" value="Ribonuclease Inhibitor"/>
    <property type="match status" value="1"/>
</dbReference>
<dbReference type="GO" id="GO:0005615">
    <property type="term" value="C:extracellular space"/>
    <property type="evidence" value="ECO:0007669"/>
    <property type="project" value="TreeGrafter"/>
</dbReference>
<comment type="subcellular location">
    <subcellularLocation>
        <location evidence="1">Secreted</location>
        <location evidence="1">Extracellular space</location>
        <location evidence="1">Extracellular matrix</location>
    </subcellularLocation>
</comment>
<dbReference type="Bgee" id="ENSLACG00000007909">
    <property type="expression patterns" value="Expressed in pelvic fin and 3 other cell types or tissues"/>
</dbReference>
<evidence type="ECO:0000256" key="6">
    <source>
        <dbReference type="ARBA" id="ARBA00022729"/>
    </source>
</evidence>
<dbReference type="Ensembl" id="ENSLACT00000009024.1">
    <property type="protein sequence ID" value="ENSLACP00000008955.1"/>
    <property type="gene ID" value="ENSLACG00000007909.1"/>
</dbReference>
<evidence type="ECO:0000256" key="9">
    <source>
        <dbReference type="ARBA" id="ARBA00023180"/>
    </source>
</evidence>
<feature type="region of interest" description="Disordered" evidence="10">
    <location>
        <begin position="66"/>
        <end position="88"/>
    </location>
</feature>
<accession>H3AH34</accession>
<keyword evidence="8" id="KW-1015">Disulfide bond</keyword>
<dbReference type="GO" id="GO:0060348">
    <property type="term" value="P:bone development"/>
    <property type="evidence" value="ECO:0007669"/>
    <property type="project" value="TreeGrafter"/>
</dbReference>
<proteinExistence type="inferred from homology"/>
<evidence type="ECO:0000256" key="5">
    <source>
        <dbReference type="ARBA" id="ARBA00022614"/>
    </source>
</evidence>
<dbReference type="HOGENOM" id="CLU_067583_2_0_1"/>
<keyword evidence="3" id="KW-0964">Secreted</keyword>
<dbReference type="SMART" id="SM00369">
    <property type="entry name" value="LRR_TYP"/>
    <property type="match status" value="4"/>
</dbReference>
<dbReference type="EMBL" id="AFYH01128581">
    <property type="status" value="NOT_ANNOTATED_CDS"/>
    <property type="molecule type" value="Genomic_DNA"/>
</dbReference>
<sequence>MKSLLYLFLVLLTPEAASAAPATEDRKEVANLELDTLTEDSFDLDNYELNLDKEWANLSLLTSHPDGAQEKGTCPTTLRPLPEQEEEVPLKPLVTTPAAPKTDAHKPDIFGPLTELGLPTCLLCVCISSSVYCDDADLEYIPPLPKDTVYLYARFNKITRITATDFTGLKKLKRIDLTSNYISQIDDDALGSLTALQELILPENKLTSLPELPDSLIFIDARMNNLRSSGVRPEIFQNMKNLHSLYLSNNKLNYIPVPLPENLRSLHLQGNNIQTMHEETFCNKRDADYIRKPLEDIRLDGNPINLSRFSSAYFCLPRLPTGRLQ</sequence>
<evidence type="ECO:0000256" key="10">
    <source>
        <dbReference type="SAM" id="MobiDB-lite"/>
    </source>
</evidence>
<name>H3AH34_LATCH</name>
<reference evidence="14" key="1">
    <citation type="submission" date="2011-08" db="EMBL/GenBank/DDBJ databases">
        <title>The draft genome of Latimeria chalumnae.</title>
        <authorList>
            <person name="Di Palma F."/>
            <person name="Alfoldi J."/>
            <person name="Johnson J."/>
            <person name="Berlin A."/>
            <person name="Gnerre S."/>
            <person name="Jaffe D."/>
            <person name="MacCallum I."/>
            <person name="Young S."/>
            <person name="Walker B.J."/>
            <person name="Lander E."/>
            <person name="Lindblad-Toh K."/>
        </authorList>
    </citation>
    <scope>NUCLEOTIDE SEQUENCE [LARGE SCALE GENOMIC DNA]</scope>
    <source>
        <strain evidence="14">Wild caught</strain>
    </source>
</reference>
<dbReference type="PANTHER" id="PTHR46269:SF4">
    <property type="entry name" value="OPTICIN"/>
    <property type="match status" value="1"/>
</dbReference>
<dbReference type="AlphaFoldDB" id="H3AH34"/>
<keyword evidence="4" id="KW-0272">Extracellular matrix</keyword>
<keyword evidence="14" id="KW-1185">Reference proteome</keyword>
<dbReference type="GO" id="GO:0061975">
    <property type="term" value="P:articular cartilage development"/>
    <property type="evidence" value="ECO:0007669"/>
    <property type="project" value="TreeGrafter"/>
</dbReference>
<evidence type="ECO:0000259" key="12">
    <source>
        <dbReference type="SMART" id="SM00013"/>
    </source>
</evidence>
<evidence type="ECO:0000256" key="2">
    <source>
        <dbReference type="ARBA" id="ARBA00006912"/>
    </source>
</evidence>
<evidence type="ECO:0000256" key="3">
    <source>
        <dbReference type="ARBA" id="ARBA00022525"/>
    </source>
</evidence>
<evidence type="ECO:0000313" key="14">
    <source>
        <dbReference type="Proteomes" id="UP000008672"/>
    </source>
</evidence>
<evidence type="ECO:0000313" key="13">
    <source>
        <dbReference type="Ensembl" id="ENSLACP00000008955.1"/>
    </source>
</evidence>
<feature type="signal peptide" evidence="11">
    <location>
        <begin position="1"/>
        <end position="19"/>
    </location>
</feature>
<evidence type="ECO:0000256" key="7">
    <source>
        <dbReference type="ARBA" id="ARBA00022737"/>
    </source>
</evidence>
<protein>
    <submittedName>
        <fullName evidence="13">Opticin</fullName>
    </submittedName>
</protein>
<keyword evidence="7" id="KW-0677">Repeat</keyword>
<comment type="similarity">
    <text evidence="2">Belongs to the small leucine-rich proteoglycan (SLRP) family. SLRP class III subfamily.</text>
</comment>
<evidence type="ECO:0000256" key="11">
    <source>
        <dbReference type="SAM" id="SignalP"/>
    </source>
</evidence>
<evidence type="ECO:0000256" key="1">
    <source>
        <dbReference type="ARBA" id="ARBA00004498"/>
    </source>
</evidence>
<dbReference type="STRING" id="7897.ENSLACP00000008955"/>
<dbReference type="InterPro" id="IPR000372">
    <property type="entry name" value="LRRNT"/>
</dbReference>
<gene>
    <name evidence="13" type="primary">OPTC</name>
</gene>
<dbReference type="SMART" id="SM00013">
    <property type="entry name" value="LRRNT"/>
    <property type="match status" value="1"/>
</dbReference>